<gene>
    <name evidence="2" type="ORF">HAX54_002593</name>
</gene>
<evidence type="ECO:0000313" key="2">
    <source>
        <dbReference type="EMBL" id="MCE3215495.1"/>
    </source>
</evidence>
<organism evidence="2 3">
    <name type="scientific">Datura stramonium</name>
    <name type="common">Jimsonweed</name>
    <name type="synonym">Common thornapple</name>
    <dbReference type="NCBI Taxonomy" id="4076"/>
    <lineage>
        <taxon>Eukaryota</taxon>
        <taxon>Viridiplantae</taxon>
        <taxon>Streptophyta</taxon>
        <taxon>Embryophyta</taxon>
        <taxon>Tracheophyta</taxon>
        <taxon>Spermatophyta</taxon>
        <taxon>Magnoliopsida</taxon>
        <taxon>eudicotyledons</taxon>
        <taxon>Gunneridae</taxon>
        <taxon>Pentapetalae</taxon>
        <taxon>asterids</taxon>
        <taxon>lamiids</taxon>
        <taxon>Solanales</taxon>
        <taxon>Solanaceae</taxon>
        <taxon>Solanoideae</taxon>
        <taxon>Datureae</taxon>
        <taxon>Datura</taxon>
    </lineage>
</organism>
<feature type="compositionally biased region" description="Basic and acidic residues" evidence="1">
    <location>
        <begin position="67"/>
        <end position="83"/>
    </location>
</feature>
<keyword evidence="3" id="KW-1185">Reference proteome</keyword>
<proteinExistence type="predicted"/>
<comment type="caution">
    <text evidence="2">The sequence shown here is derived from an EMBL/GenBank/DDBJ whole genome shotgun (WGS) entry which is preliminary data.</text>
</comment>
<name>A0ABS8WTU2_DATST</name>
<sequence length="109" mass="12782">MEEEILLAVLNTDVTSDEVDYNKNEKQLVTSPNRAEHNKMIEVYKRTSPMKYLHEIMSHNFMEEEDVSNKENETGPGKEIDHDESLRLMEPYRVEAVQVILIQVQNAYK</sequence>
<dbReference type="EMBL" id="JACEIK010011161">
    <property type="protein sequence ID" value="MCE3215495.1"/>
    <property type="molecule type" value="Genomic_DNA"/>
</dbReference>
<feature type="region of interest" description="Disordered" evidence="1">
    <location>
        <begin position="63"/>
        <end position="83"/>
    </location>
</feature>
<dbReference type="Proteomes" id="UP000823775">
    <property type="component" value="Unassembled WGS sequence"/>
</dbReference>
<protein>
    <submittedName>
        <fullName evidence="2">Uncharacterized protein</fullName>
    </submittedName>
</protein>
<evidence type="ECO:0000313" key="3">
    <source>
        <dbReference type="Proteomes" id="UP000823775"/>
    </source>
</evidence>
<reference evidence="2 3" key="1">
    <citation type="journal article" date="2021" name="BMC Genomics">
        <title>Datura genome reveals duplications of psychoactive alkaloid biosynthetic genes and high mutation rate following tissue culture.</title>
        <authorList>
            <person name="Rajewski A."/>
            <person name="Carter-House D."/>
            <person name="Stajich J."/>
            <person name="Litt A."/>
        </authorList>
    </citation>
    <scope>NUCLEOTIDE SEQUENCE [LARGE SCALE GENOMIC DNA]</scope>
    <source>
        <strain evidence="2">AR-01</strain>
    </source>
</reference>
<accession>A0ABS8WTU2</accession>
<evidence type="ECO:0000256" key="1">
    <source>
        <dbReference type="SAM" id="MobiDB-lite"/>
    </source>
</evidence>